<dbReference type="CDD" id="cd01948">
    <property type="entry name" value="EAL"/>
    <property type="match status" value="1"/>
</dbReference>
<dbReference type="SMART" id="SM00065">
    <property type="entry name" value="GAF"/>
    <property type="match status" value="1"/>
</dbReference>
<dbReference type="InterPro" id="IPR003018">
    <property type="entry name" value="GAF"/>
</dbReference>
<protein>
    <submittedName>
        <fullName evidence="3">Diguanylate cyclase/phosphodiesterase with GAF sensor</fullName>
    </submittedName>
</protein>
<dbReference type="Gene3D" id="3.20.20.450">
    <property type="entry name" value="EAL domain"/>
    <property type="match status" value="1"/>
</dbReference>
<dbReference type="Pfam" id="PF00563">
    <property type="entry name" value="EAL"/>
    <property type="match status" value="1"/>
</dbReference>
<dbReference type="InterPro" id="IPR001633">
    <property type="entry name" value="EAL_dom"/>
</dbReference>
<evidence type="ECO:0000259" key="2">
    <source>
        <dbReference type="PROSITE" id="PS50887"/>
    </source>
</evidence>
<dbReference type="AlphaFoldDB" id="I4B491"/>
<proteinExistence type="predicted"/>
<dbReference type="InterPro" id="IPR050706">
    <property type="entry name" value="Cyclic-di-GMP_PDE-like"/>
</dbReference>
<organism evidence="3 4">
    <name type="scientific">Turneriella parva (strain ATCC BAA-1111 / DSM 21527 / NCTC 11395 / H)</name>
    <name type="common">Leptospira parva</name>
    <dbReference type="NCBI Taxonomy" id="869212"/>
    <lineage>
        <taxon>Bacteria</taxon>
        <taxon>Pseudomonadati</taxon>
        <taxon>Spirochaetota</taxon>
        <taxon>Spirochaetia</taxon>
        <taxon>Leptospirales</taxon>
        <taxon>Leptospiraceae</taxon>
        <taxon>Turneriella</taxon>
    </lineage>
</organism>
<dbReference type="HOGENOM" id="CLU_000445_70_50_12"/>
<dbReference type="GO" id="GO:0071111">
    <property type="term" value="F:cyclic-guanylate-specific phosphodiesterase activity"/>
    <property type="evidence" value="ECO:0007669"/>
    <property type="project" value="InterPro"/>
</dbReference>
<dbReference type="Pfam" id="PF01590">
    <property type="entry name" value="GAF"/>
    <property type="match status" value="1"/>
</dbReference>
<dbReference type="PANTHER" id="PTHR33121:SF79">
    <property type="entry name" value="CYCLIC DI-GMP PHOSPHODIESTERASE PDED-RELATED"/>
    <property type="match status" value="1"/>
</dbReference>
<dbReference type="InterPro" id="IPR000160">
    <property type="entry name" value="GGDEF_dom"/>
</dbReference>
<sequence>MPFQPANLTTLAARHQRLMQIRYGEESHGLGTEQKLQRILQYCAEELDVARVAIWRFNAAADTIVHTMQHERGRYHDKIGSELRAEEFPRYFTALNQDRIINANDAYADARTAEFVEQYLKPLHIRALLDAPVFAGGKLAGVLCIEVEEHVREWSLLDISFAAAAADSVSAINEQNLWEEERRYNGFLEQFDSLTGLINRRGFQQHVFRDIASEPEARHVLALLGLDAFTAVNDKYGQFVANNSLKLLGERALRVCAQHGSLSGRITGDTLGFWLAHPKDQAQVDRFLDDIRAIVATPVVTEYGISISIGGTTGVYVHAAGERAAPDPILAAEIVLKNTKRENKGGVGFFTESGYRLLQDKTRMIDDIQSALAKGQFSAWYQPIFDARTKLYIGVEALVRWHHPDFGLLAPARFLPLVVESGKSRVLGQFMLAQACQDAASLLGEGLDVGRVSVNLSADQLYDLQLVPDIAQLLAKNSLPGANLELEVIEELIGGNFDLVHAQLTRLREAGIGISVDDFGTGYSSLSRLKLLPVQKIKIDKSFIDGLPHSGNDASIVRSIIALGRALQLELVAEGVETAEQSAWLEREGVDYLQGFFYAKPLSAEGLREFLRKRVA</sequence>
<dbReference type="InterPro" id="IPR029787">
    <property type="entry name" value="Nucleotide_cyclase"/>
</dbReference>
<accession>I4B491</accession>
<dbReference type="PATRIC" id="fig|869212.3.peg.1441"/>
<dbReference type="PANTHER" id="PTHR33121">
    <property type="entry name" value="CYCLIC DI-GMP PHOSPHODIESTERASE PDEF"/>
    <property type="match status" value="1"/>
</dbReference>
<dbReference type="InterPro" id="IPR043128">
    <property type="entry name" value="Rev_trsase/Diguanyl_cyclase"/>
</dbReference>
<evidence type="ECO:0000313" key="4">
    <source>
        <dbReference type="Proteomes" id="UP000006048"/>
    </source>
</evidence>
<dbReference type="RefSeq" id="WP_014802612.1">
    <property type="nucleotide sequence ID" value="NC_018020.1"/>
</dbReference>
<dbReference type="Gene3D" id="3.30.450.40">
    <property type="match status" value="1"/>
</dbReference>
<dbReference type="PROSITE" id="PS50887">
    <property type="entry name" value="GGDEF"/>
    <property type="match status" value="1"/>
</dbReference>
<dbReference type="InterPro" id="IPR035919">
    <property type="entry name" value="EAL_sf"/>
</dbReference>
<dbReference type="PROSITE" id="PS50883">
    <property type="entry name" value="EAL"/>
    <property type="match status" value="1"/>
</dbReference>
<dbReference type="KEGG" id="tpx:Turpa_1450"/>
<dbReference type="EMBL" id="CP002959">
    <property type="protein sequence ID" value="AFM12098.1"/>
    <property type="molecule type" value="Genomic_DNA"/>
</dbReference>
<dbReference type="Pfam" id="PF00990">
    <property type="entry name" value="GGDEF"/>
    <property type="match status" value="1"/>
</dbReference>
<dbReference type="OrthoDB" id="310793at2"/>
<dbReference type="STRING" id="869212.Turpa_1450"/>
<gene>
    <name evidence="3" type="ordered locus">Turpa_1450</name>
</gene>
<dbReference type="SMART" id="SM00267">
    <property type="entry name" value="GGDEF"/>
    <property type="match status" value="1"/>
</dbReference>
<dbReference type="InterPro" id="IPR029016">
    <property type="entry name" value="GAF-like_dom_sf"/>
</dbReference>
<keyword evidence="4" id="KW-1185">Reference proteome</keyword>
<dbReference type="SUPFAM" id="SSF55073">
    <property type="entry name" value="Nucleotide cyclase"/>
    <property type="match status" value="1"/>
</dbReference>
<feature type="domain" description="EAL" evidence="1">
    <location>
        <begin position="361"/>
        <end position="615"/>
    </location>
</feature>
<evidence type="ECO:0000313" key="3">
    <source>
        <dbReference type="EMBL" id="AFM12098.1"/>
    </source>
</evidence>
<dbReference type="SMART" id="SM00052">
    <property type="entry name" value="EAL"/>
    <property type="match status" value="1"/>
</dbReference>
<evidence type="ECO:0000259" key="1">
    <source>
        <dbReference type="PROSITE" id="PS50883"/>
    </source>
</evidence>
<dbReference type="Proteomes" id="UP000006048">
    <property type="component" value="Chromosome"/>
</dbReference>
<name>I4B491_TURPD</name>
<feature type="domain" description="GGDEF" evidence="2">
    <location>
        <begin position="217"/>
        <end position="352"/>
    </location>
</feature>
<dbReference type="SUPFAM" id="SSF141868">
    <property type="entry name" value="EAL domain-like"/>
    <property type="match status" value="1"/>
</dbReference>
<reference evidence="3 4" key="1">
    <citation type="submission" date="2012-06" db="EMBL/GenBank/DDBJ databases">
        <title>The complete chromosome of genome of Turneriella parva DSM 21527.</title>
        <authorList>
            <consortium name="US DOE Joint Genome Institute (JGI-PGF)"/>
            <person name="Lucas S."/>
            <person name="Han J."/>
            <person name="Lapidus A."/>
            <person name="Bruce D."/>
            <person name="Goodwin L."/>
            <person name="Pitluck S."/>
            <person name="Peters L."/>
            <person name="Kyrpides N."/>
            <person name="Mavromatis K."/>
            <person name="Ivanova N."/>
            <person name="Mikhailova N."/>
            <person name="Chertkov O."/>
            <person name="Detter J.C."/>
            <person name="Tapia R."/>
            <person name="Han C."/>
            <person name="Land M."/>
            <person name="Hauser L."/>
            <person name="Markowitz V."/>
            <person name="Cheng J.-F."/>
            <person name="Hugenholtz P."/>
            <person name="Woyke T."/>
            <person name="Wu D."/>
            <person name="Gronow S."/>
            <person name="Wellnitz S."/>
            <person name="Brambilla E."/>
            <person name="Klenk H.-P."/>
            <person name="Eisen J.A."/>
        </authorList>
    </citation>
    <scope>NUCLEOTIDE SEQUENCE [LARGE SCALE GENOMIC DNA]</scope>
    <source>
        <strain evidence="4">ATCC BAA-1111 / DSM 21527 / NCTC 11395 / H</strain>
    </source>
</reference>
<dbReference type="SUPFAM" id="SSF55781">
    <property type="entry name" value="GAF domain-like"/>
    <property type="match status" value="1"/>
</dbReference>
<dbReference type="Gene3D" id="3.30.70.270">
    <property type="match status" value="1"/>
</dbReference>